<keyword evidence="3" id="KW-0963">Cytoplasm</keyword>
<dbReference type="Gene3D" id="1.10.3890.10">
    <property type="entry name" value="HflD-like"/>
    <property type="match status" value="1"/>
</dbReference>
<dbReference type="Pfam" id="PF04356">
    <property type="entry name" value="DUF489"/>
    <property type="match status" value="1"/>
</dbReference>
<accession>A0A1F6UVG2</accession>
<dbReference type="GO" id="GO:0005737">
    <property type="term" value="C:cytoplasm"/>
    <property type="evidence" value="ECO:0007669"/>
    <property type="project" value="UniProtKB-SubCell"/>
</dbReference>
<evidence type="ECO:0000256" key="3">
    <source>
        <dbReference type="ARBA" id="ARBA00022490"/>
    </source>
</evidence>
<dbReference type="AlphaFoldDB" id="A0A1F6UVG2"/>
<dbReference type="PANTHER" id="PTHR38100">
    <property type="entry name" value="HIGH FREQUENCY LYSOGENIZATION PROTEIN HFLD"/>
    <property type="match status" value="1"/>
</dbReference>
<dbReference type="PANTHER" id="PTHR38100:SF1">
    <property type="entry name" value="HIGH FREQUENCY LYSOGENIZATION PROTEIN HFLD"/>
    <property type="match status" value="1"/>
</dbReference>
<evidence type="ECO:0000256" key="2">
    <source>
        <dbReference type="ARBA" id="ARBA00022475"/>
    </source>
</evidence>
<keyword evidence="4" id="KW-0472">Membrane</keyword>
<evidence type="ECO:0000313" key="5">
    <source>
        <dbReference type="EMBL" id="OGI61284.1"/>
    </source>
</evidence>
<reference evidence="5 6" key="1">
    <citation type="journal article" date="2016" name="Nat. Commun.">
        <title>Thousands of microbial genomes shed light on interconnected biogeochemical processes in an aquifer system.</title>
        <authorList>
            <person name="Anantharaman K."/>
            <person name="Brown C.T."/>
            <person name="Hug L.A."/>
            <person name="Sharon I."/>
            <person name="Castelle C.J."/>
            <person name="Probst A.J."/>
            <person name="Thomas B.C."/>
            <person name="Singh A."/>
            <person name="Wilkins M.J."/>
            <person name="Karaoz U."/>
            <person name="Brodie E.L."/>
            <person name="Williams K.H."/>
            <person name="Hubbard S.S."/>
            <person name="Banfield J.F."/>
        </authorList>
    </citation>
    <scope>NUCLEOTIDE SEQUENCE [LARGE SCALE GENOMIC DNA]</scope>
</reference>
<keyword evidence="2" id="KW-1003">Cell membrane</keyword>
<dbReference type="Proteomes" id="UP000179076">
    <property type="component" value="Unassembled WGS sequence"/>
</dbReference>
<evidence type="ECO:0000256" key="4">
    <source>
        <dbReference type="ARBA" id="ARBA00023136"/>
    </source>
</evidence>
<sequence>MPLDQSPERVLALSGIFQAARLVQQWSRQGRADSLPFGASVRSILSIDAANAAAVFGGARGVTLGLQLLHEKFGGGAGHRDLEMAKYVIAMLQLEATLRRRPEVVDAIRRGIDAAKSQTGALEIESDGTVPTQLVEKLAELYTRTVSTLTPRIMVSGEQGYLADPQVAAAVRAALLAGIRAAVLWRQLGGSRWQLLLSRRRLAAEAAAWLETLRLH</sequence>
<dbReference type="EMBL" id="MFSP01000203">
    <property type="protein sequence ID" value="OGI61284.1"/>
    <property type="molecule type" value="Genomic_DNA"/>
</dbReference>
<dbReference type="HAMAP" id="MF_00695">
    <property type="entry name" value="HflD_protein"/>
    <property type="match status" value="1"/>
</dbReference>
<organism evidence="5 6">
    <name type="scientific">Candidatus Muproteobacteria bacterium RBG_16_60_9</name>
    <dbReference type="NCBI Taxonomy" id="1817755"/>
    <lineage>
        <taxon>Bacteria</taxon>
        <taxon>Pseudomonadati</taxon>
        <taxon>Pseudomonadota</taxon>
        <taxon>Candidatus Muproteobacteria</taxon>
    </lineage>
</organism>
<protein>
    <recommendedName>
        <fullName evidence="7">High frequency lysogenization protein HflD homolog</fullName>
    </recommendedName>
</protein>
<gene>
    <name evidence="5" type="ORF">A2W18_05035</name>
</gene>
<evidence type="ECO:0008006" key="7">
    <source>
        <dbReference type="Google" id="ProtNLM"/>
    </source>
</evidence>
<dbReference type="SUPFAM" id="SSF101322">
    <property type="entry name" value="YcfC-like"/>
    <property type="match status" value="1"/>
</dbReference>
<name>A0A1F6UVG2_9PROT</name>
<evidence type="ECO:0000313" key="6">
    <source>
        <dbReference type="Proteomes" id="UP000179076"/>
    </source>
</evidence>
<dbReference type="NCBIfam" id="NF001246">
    <property type="entry name" value="PRK00218.1-2"/>
    <property type="match status" value="1"/>
</dbReference>
<dbReference type="InterPro" id="IPR035932">
    <property type="entry name" value="HflD-like_sf"/>
</dbReference>
<comment type="caution">
    <text evidence="5">The sequence shown here is derived from an EMBL/GenBank/DDBJ whole genome shotgun (WGS) entry which is preliminary data.</text>
</comment>
<proteinExistence type="inferred from homology"/>
<dbReference type="InterPro" id="IPR007451">
    <property type="entry name" value="HflD"/>
</dbReference>
<comment type="subcellular location">
    <subcellularLocation>
        <location evidence="1">Cytoplasm</location>
    </subcellularLocation>
</comment>
<evidence type="ECO:0000256" key="1">
    <source>
        <dbReference type="ARBA" id="ARBA00004496"/>
    </source>
</evidence>